<proteinExistence type="inferred from homology"/>
<protein>
    <submittedName>
        <fullName evidence="4">Uncharacterized protein</fullName>
    </submittedName>
</protein>
<dbReference type="SUPFAM" id="SSF51905">
    <property type="entry name" value="FAD/NAD(P)-binding domain"/>
    <property type="match status" value="1"/>
</dbReference>
<evidence type="ECO:0000256" key="3">
    <source>
        <dbReference type="ARBA" id="ARBA00023033"/>
    </source>
</evidence>
<keyword evidence="3" id="KW-0503">Monooxygenase</keyword>
<comment type="caution">
    <text evidence="4">The sequence shown here is derived from an EMBL/GenBank/DDBJ whole genome shotgun (WGS) entry which is preliminary data.</text>
</comment>
<organism evidence="4 5">
    <name type="scientific">Zasmidium cellare</name>
    <name type="common">Wine cellar mold</name>
    <name type="synonym">Racodium cellare</name>
    <dbReference type="NCBI Taxonomy" id="395010"/>
    <lineage>
        <taxon>Eukaryota</taxon>
        <taxon>Fungi</taxon>
        <taxon>Dikarya</taxon>
        <taxon>Ascomycota</taxon>
        <taxon>Pezizomycotina</taxon>
        <taxon>Dothideomycetes</taxon>
        <taxon>Dothideomycetidae</taxon>
        <taxon>Mycosphaerellales</taxon>
        <taxon>Mycosphaerellaceae</taxon>
        <taxon>Zasmidium</taxon>
    </lineage>
</organism>
<keyword evidence="2" id="KW-0560">Oxidoreductase</keyword>
<reference evidence="4 5" key="1">
    <citation type="journal article" date="2023" name="G3 (Bethesda)">
        <title>A chromosome-level genome assembly of Zasmidium syzygii isolated from banana leaves.</title>
        <authorList>
            <person name="van Westerhoven A.C."/>
            <person name="Mehrabi R."/>
            <person name="Talebi R."/>
            <person name="Steentjes M.B.F."/>
            <person name="Corcolon B."/>
            <person name="Chong P.A."/>
            <person name="Kema G.H.J."/>
            <person name="Seidl M.F."/>
        </authorList>
    </citation>
    <scope>NUCLEOTIDE SEQUENCE [LARGE SCALE GENOMIC DNA]</scope>
    <source>
        <strain evidence="4 5">P124</strain>
    </source>
</reference>
<dbReference type="InterPro" id="IPR050493">
    <property type="entry name" value="FAD-dep_Monooxygenase_BioMet"/>
</dbReference>
<comment type="similarity">
    <text evidence="1">Belongs to the paxM FAD-dependent monooxygenase family.</text>
</comment>
<evidence type="ECO:0000313" key="4">
    <source>
        <dbReference type="EMBL" id="KAK4498631.1"/>
    </source>
</evidence>
<name>A0ABR0EAY2_ZASCE</name>
<evidence type="ECO:0000256" key="2">
    <source>
        <dbReference type="ARBA" id="ARBA00023002"/>
    </source>
</evidence>
<evidence type="ECO:0000313" key="5">
    <source>
        <dbReference type="Proteomes" id="UP001305779"/>
    </source>
</evidence>
<dbReference type="PANTHER" id="PTHR13789:SF314">
    <property type="entry name" value="FAD-BINDING DOMAIN-CONTAINING PROTEIN"/>
    <property type="match status" value="1"/>
</dbReference>
<dbReference type="InterPro" id="IPR036188">
    <property type="entry name" value="FAD/NAD-bd_sf"/>
</dbReference>
<keyword evidence="5" id="KW-1185">Reference proteome</keyword>
<gene>
    <name evidence="4" type="ORF">PRZ48_009141</name>
</gene>
<dbReference type="EMBL" id="JAXOVC010000007">
    <property type="protein sequence ID" value="KAK4498631.1"/>
    <property type="molecule type" value="Genomic_DNA"/>
</dbReference>
<dbReference type="Gene3D" id="3.50.50.60">
    <property type="entry name" value="FAD/NAD(P)-binding domain"/>
    <property type="match status" value="1"/>
</dbReference>
<evidence type="ECO:0000256" key="1">
    <source>
        <dbReference type="ARBA" id="ARBA00007992"/>
    </source>
</evidence>
<dbReference type="Proteomes" id="UP001305779">
    <property type="component" value="Unassembled WGS sequence"/>
</dbReference>
<sequence length="113" mass="12404">MGQGAAQAVEDAAVLGVVLQNIRSKSDIVGRLQLWEQLRKPRASAIQLMSRTNPSIEGWPDPEDEAKAARFFPDGDLPMTRADMGAWAFKFDAVAEAQAALKRYVEETGTRTN</sequence>
<dbReference type="PANTHER" id="PTHR13789">
    <property type="entry name" value="MONOOXYGENASE"/>
    <property type="match status" value="1"/>
</dbReference>
<accession>A0ABR0EAY2</accession>